<reference evidence="2 3" key="1">
    <citation type="submission" date="2018-07" db="EMBL/GenBank/DDBJ databases">
        <title>Genomic Encyclopedia of Type Strains, Phase IV (KMG-IV): sequencing the most valuable type-strain genomes for metagenomic binning, comparative biology and taxonomic classification.</title>
        <authorList>
            <person name="Goeker M."/>
        </authorList>
    </citation>
    <scope>NUCLEOTIDE SEQUENCE [LARGE SCALE GENOMIC DNA]</scope>
    <source>
        <strain evidence="2 3">DSM 27696</strain>
    </source>
</reference>
<comment type="caution">
    <text evidence="2">The sequence shown here is derived from an EMBL/GenBank/DDBJ whole genome shotgun (WGS) entry which is preliminary data.</text>
</comment>
<feature type="region of interest" description="Disordered" evidence="1">
    <location>
        <begin position="44"/>
        <end position="70"/>
    </location>
</feature>
<evidence type="ECO:0000256" key="1">
    <source>
        <dbReference type="SAM" id="MobiDB-lite"/>
    </source>
</evidence>
<dbReference type="Proteomes" id="UP000252585">
    <property type="component" value="Unassembled WGS sequence"/>
</dbReference>
<evidence type="ECO:0000313" key="2">
    <source>
        <dbReference type="EMBL" id="RCW69651.1"/>
    </source>
</evidence>
<evidence type="ECO:0000313" key="3">
    <source>
        <dbReference type="Proteomes" id="UP000252585"/>
    </source>
</evidence>
<dbReference type="EMBL" id="QPJJ01000007">
    <property type="protein sequence ID" value="RCW69651.1"/>
    <property type="molecule type" value="Genomic_DNA"/>
</dbReference>
<proteinExistence type="predicted"/>
<organism evidence="2 3">
    <name type="scientific">Saliterribacillus persicus</name>
    <dbReference type="NCBI Taxonomy" id="930114"/>
    <lineage>
        <taxon>Bacteria</taxon>
        <taxon>Bacillati</taxon>
        <taxon>Bacillota</taxon>
        <taxon>Bacilli</taxon>
        <taxon>Bacillales</taxon>
        <taxon>Bacillaceae</taxon>
        <taxon>Saliterribacillus</taxon>
    </lineage>
</organism>
<name>A0A368XNT4_9BACI</name>
<dbReference type="OrthoDB" id="2454402at2"/>
<sequence>MAKPSSKEERDAREVYELDVDRMINEGMAGGTVHNKYDQWQIEESRELPKQEEKFSYKPEDIKHRHKTHR</sequence>
<keyword evidence="3" id="KW-1185">Reference proteome</keyword>
<feature type="compositionally biased region" description="Basic and acidic residues" evidence="1">
    <location>
        <begin position="44"/>
        <end position="63"/>
    </location>
</feature>
<gene>
    <name evidence="2" type="ORF">DFR57_10739</name>
</gene>
<protein>
    <submittedName>
        <fullName evidence="2">Uncharacterized protein</fullName>
    </submittedName>
</protein>
<dbReference type="RefSeq" id="WP_114352873.1">
    <property type="nucleotide sequence ID" value="NZ_QPJJ01000007.1"/>
</dbReference>
<accession>A0A368XNT4</accession>
<dbReference type="AlphaFoldDB" id="A0A368XNT4"/>